<evidence type="ECO:0008006" key="3">
    <source>
        <dbReference type="Google" id="ProtNLM"/>
    </source>
</evidence>
<comment type="caution">
    <text evidence="2">The sequence shown here is derived from an EMBL/GenBank/DDBJ whole genome shotgun (WGS) entry which is preliminary data.</text>
</comment>
<protein>
    <recommendedName>
        <fullName evidence="3">Reverse transcriptase domain-containing protein</fullName>
    </recommendedName>
</protein>
<reference evidence="2" key="1">
    <citation type="journal article" date="2019" name="Sci. Rep.">
        <title>Draft genome of Tanacetum cinerariifolium, the natural source of mosquito coil.</title>
        <authorList>
            <person name="Yamashiro T."/>
            <person name="Shiraishi A."/>
            <person name="Satake H."/>
            <person name="Nakayama K."/>
        </authorList>
    </citation>
    <scope>NUCLEOTIDE SEQUENCE</scope>
</reference>
<gene>
    <name evidence="2" type="ORF">Tci_664920</name>
</gene>
<feature type="region of interest" description="Disordered" evidence="1">
    <location>
        <begin position="245"/>
        <end position="273"/>
    </location>
</feature>
<name>A0A699KG17_TANCI</name>
<proteinExistence type="predicted"/>
<organism evidence="2">
    <name type="scientific">Tanacetum cinerariifolium</name>
    <name type="common">Dalmatian daisy</name>
    <name type="synonym">Chrysanthemum cinerariifolium</name>
    <dbReference type="NCBI Taxonomy" id="118510"/>
    <lineage>
        <taxon>Eukaryota</taxon>
        <taxon>Viridiplantae</taxon>
        <taxon>Streptophyta</taxon>
        <taxon>Embryophyta</taxon>
        <taxon>Tracheophyta</taxon>
        <taxon>Spermatophyta</taxon>
        <taxon>Magnoliopsida</taxon>
        <taxon>eudicotyledons</taxon>
        <taxon>Gunneridae</taxon>
        <taxon>Pentapetalae</taxon>
        <taxon>asterids</taxon>
        <taxon>campanulids</taxon>
        <taxon>Asterales</taxon>
        <taxon>Asteraceae</taxon>
        <taxon>Asteroideae</taxon>
        <taxon>Anthemideae</taxon>
        <taxon>Anthemidinae</taxon>
        <taxon>Tanacetum</taxon>
    </lineage>
</organism>
<accession>A0A699KG17</accession>
<dbReference type="EMBL" id="BKCJ010516213">
    <property type="protein sequence ID" value="GFA92948.1"/>
    <property type="molecule type" value="Genomic_DNA"/>
</dbReference>
<sequence>MRDEHLSTISKTESYKVIKFSVKNIVPIASKSEVTSDNESECDVPVNDESSLIFTTLSNHLFDYNNDFTSSDDDSLSNEDVPIENFKIYSNSLFDDEERISTKTDPYYFNDEFNLLKYLLNQDTLIDSSLKFDFLLEEFSGKLAHIDPIPPGIEEADFDLEEEIRLVKNLLYDNSSPRSPEELNAEIADMIVEFLSPTPIPIKDSDSQIEEIDLFLDTDELMPPGIKNDNYDSEGDIHFLEELLSNDTPPLPENESSKFDHHADPSFPRPPPKPPDVEIFSDFEPDTDVLIAKVLEVISKHYVLMPKVLPSQPTLCPNFDTLLPFSSKNEDKVFEPCILSYLLVSNQDKIIFDFSKNPIMIYGEDIPLLDIPFFIIVVQTPGSGISIILAVGTPFTSSGNLYCQWELSPGSGNALCILFPTILL</sequence>
<evidence type="ECO:0000313" key="2">
    <source>
        <dbReference type="EMBL" id="GFA92948.1"/>
    </source>
</evidence>
<feature type="compositionally biased region" description="Basic and acidic residues" evidence="1">
    <location>
        <begin position="255"/>
        <end position="264"/>
    </location>
</feature>
<evidence type="ECO:0000256" key="1">
    <source>
        <dbReference type="SAM" id="MobiDB-lite"/>
    </source>
</evidence>
<dbReference type="AlphaFoldDB" id="A0A699KG17"/>